<feature type="compositionally biased region" description="Low complexity" evidence="1">
    <location>
        <begin position="446"/>
        <end position="457"/>
    </location>
</feature>
<sequence>MPPAVIFVHEDTGQPLKIHLDHTILPAEKKKWSAKVVRHGGVVAKDDSDVDIVVISKKADRVTRRLAYCASESASKRKVKVQTLTFLEDSVNTGRCVFTEPAVKGMSGQVGGKRGSRTNYTTADDDHLARYIAATLPELDAGGRQGHKIYQKLVTMVDVDEEYAWTRRHSWQSWQNRYKKNMKRFNKAIDNLIPVINPEKELRWEADRRQNRGNQLEEEEEEEEDEEEDGDLGGGKPKQDSDTEEDDDDAQPRPPSNKGKGRAPPSDDEYEPSDQEEGKGKGREEEKNATPPPPEGGEGGDNWEDTNFQDFEQPRDADDPNGGPSKSPSGKERHARFAKSRTTSADSEILESMEKRPSSSSRRRRSFEEAPNKRPRLSAESLKDSQPTRMARRPPGFRPGGDASSSNGENSDNDQELDDVAHSLFSGDEDEDETQHVDGEPSLEHPAPAGPSAASSGVMTISDGTTMVATASPKKTRGGRISSASGTNEYADVVEEPEERRGMKVANMDVIVVESDDDDEVITVEDDEDDAVIVEDDEEYEEEEVPDVVMDDPEAARSPSPEFSPPPPPVREEPTAQTARNRRRRAEQAQKAAPPTRMTRSRSQSIEPTEFVSLPLRGTGNRKGKGRLVEPEAIEEEPEEPEAVSAQPETLADEEDVLNIVTNEDDFSGISNVTSVAQESVDSTKTISRPVSPEVFEHSSDDEQTIARISASQQLQPKAPVIIKKQPRQSDALLQAFKAQKAAAREKTRPRPSLPPNPALARANQKLAASLRGVGGSPEKSASAHQRSSTNATRTPKPWKAPHTPTPVNVGQPSKMGPVSAASSSNETAESIPVAGTRAEAYKRKLEEEEKRTPYTPPRGTRAAKHLQRGAAHAAQR</sequence>
<feature type="compositionally biased region" description="Polar residues" evidence="1">
    <location>
        <begin position="783"/>
        <end position="794"/>
    </location>
</feature>
<feature type="domain" description="TERF2-interacting telomeric protein 1 Myb" evidence="2">
    <location>
        <begin position="120"/>
        <end position="183"/>
    </location>
</feature>
<evidence type="ECO:0000313" key="4">
    <source>
        <dbReference type="Proteomes" id="UP000541558"/>
    </source>
</evidence>
<organism evidence="3 4">
    <name type="scientific">Ephemerocybe angulata</name>
    <dbReference type="NCBI Taxonomy" id="980116"/>
    <lineage>
        <taxon>Eukaryota</taxon>
        <taxon>Fungi</taxon>
        <taxon>Dikarya</taxon>
        <taxon>Basidiomycota</taxon>
        <taxon>Agaricomycotina</taxon>
        <taxon>Agaricomycetes</taxon>
        <taxon>Agaricomycetidae</taxon>
        <taxon>Agaricales</taxon>
        <taxon>Agaricineae</taxon>
        <taxon>Psathyrellaceae</taxon>
        <taxon>Ephemerocybe</taxon>
    </lineage>
</organism>
<feature type="compositionally biased region" description="Acidic residues" evidence="1">
    <location>
        <begin position="514"/>
        <end position="553"/>
    </location>
</feature>
<dbReference type="InterPro" id="IPR009057">
    <property type="entry name" value="Homeodomain-like_sf"/>
</dbReference>
<name>A0A8H5B2X3_9AGAR</name>
<protein>
    <recommendedName>
        <fullName evidence="2">TERF2-interacting telomeric protein 1 Myb domain-containing protein</fullName>
    </recommendedName>
</protein>
<dbReference type="Proteomes" id="UP000541558">
    <property type="component" value="Unassembled WGS sequence"/>
</dbReference>
<feature type="compositionally biased region" description="Basic and acidic residues" evidence="1">
    <location>
        <begin position="840"/>
        <end position="853"/>
    </location>
</feature>
<dbReference type="EMBL" id="JAACJK010000220">
    <property type="protein sequence ID" value="KAF5315724.1"/>
    <property type="molecule type" value="Genomic_DNA"/>
</dbReference>
<evidence type="ECO:0000313" key="3">
    <source>
        <dbReference type="EMBL" id="KAF5315724.1"/>
    </source>
</evidence>
<dbReference type="SUPFAM" id="SSF46689">
    <property type="entry name" value="Homeodomain-like"/>
    <property type="match status" value="1"/>
</dbReference>
<comment type="caution">
    <text evidence="3">The sequence shown here is derived from an EMBL/GenBank/DDBJ whole genome shotgun (WGS) entry which is preliminary data.</text>
</comment>
<feature type="compositionally biased region" description="Basic and acidic residues" evidence="1">
    <location>
        <begin position="434"/>
        <end position="443"/>
    </location>
</feature>
<feature type="compositionally biased region" description="Polar residues" evidence="1">
    <location>
        <begin position="458"/>
        <end position="469"/>
    </location>
</feature>
<dbReference type="AlphaFoldDB" id="A0A8H5B2X3"/>
<accession>A0A8H5B2X3</accession>
<evidence type="ECO:0000256" key="1">
    <source>
        <dbReference type="SAM" id="MobiDB-lite"/>
    </source>
</evidence>
<feature type="region of interest" description="Disordered" evidence="1">
    <location>
        <begin position="735"/>
        <end position="877"/>
    </location>
</feature>
<dbReference type="InterPro" id="IPR015010">
    <property type="entry name" value="TERF2IP_Myb"/>
</dbReference>
<dbReference type="CDD" id="cd11655">
    <property type="entry name" value="rap1_myb-like"/>
    <property type="match status" value="1"/>
</dbReference>
<evidence type="ECO:0000259" key="2">
    <source>
        <dbReference type="Pfam" id="PF08914"/>
    </source>
</evidence>
<keyword evidence="4" id="KW-1185">Reference proteome</keyword>
<dbReference type="Pfam" id="PF08914">
    <property type="entry name" value="Myb_Rap1"/>
    <property type="match status" value="1"/>
</dbReference>
<dbReference type="OrthoDB" id="435460at2759"/>
<feature type="compositionally biased region" description="Low complexity" evidence="1">
    <location>
        <begin position="820"/>
        <end position="831"/>
    </location>
</feature>
<feature type="compositionally biased region" description="Acidic residues" evidence="1">
    <location>
        <begin position="266"/>
        <end position="275"/>
    </location>
</feature>
<feature type="region of interest" description="Disordered" evidence="1">
    <location>
        <begin position="207"/>
        <end position="501"/>
    </location>
</feature>
<reference evidence="3 4" key="1">
    <citation type="journal article" date="2020" name="ISME J.">
        <title>Uncovering the hidden diversity of litter-decomposition mechanisms in mushroom-forming fungi.</title>
        <authorList>
            <person name="Floudas D."/>
            <person name="Bentzer J."/>
            <person name="Ahren D."/>
            <person name="Johansson T."/>
            <person name="Persson P."/>
            <person name="Tunlid A."/>
        </authorList>
    </citation>
    <scope>NUCLEOTIDE SEQUENCE [LARGE SCALE GENOMIC DNA]</scope>
    <source>
        <strain evidence="3 4">CBS 175.51</strain>
    </source>
</reference>
<gene>
    <name evidence="3" type="ORF">D9611_004863</name>
</gene>
<feature type="compositionally biased region" description="Acidic residues" evidence="1">
    <location>
        <begin position="632"/>
        <end position="642"/>
    </location>
</feature>
<feature type="compositionally biased region" description="Acidic residues" evidence="1">
    <location>
        <begin position="216"/>
        <end position="231"/>
    </location>
</feature>
<feature type="compositionally biased region" description="Basic and acidic residues" evidence="1">
    <location>
        <begin position="276"/>
        <end position="288"/>
    </location>
</feature>
<proteinExistence type="predicted"/>
<dbReference type="Gene3D" id="1.10.10.60">
    <property type="entry name" value="Homeodomain-like"/>
    <property type="match status" value="1"/>
</dbReference>
<feature type="region of interest" description="Disordered" evidence="1">
    <location>
        <begin position="513"/>
        <end position="649"/>
    </location>
</feature>
<feature type="region of interest" description="Disordered" evidence="1">
    <location>
        <begin position="684"/>
        <end position="703"/>
    </location>
</feature>